<reference evidence="7 8" key="1">
    <citation type="journal article" date="2019" name="Microbiol. Resour. Announc.">
        <title>Draft Genome Sequence of the Most Traditional epsilon-Poly-l-Lysine Producer, Streptomyces albulus NBRC14147.</title>
        <authorList>
            <person name="Yamanaka K."/>
            <person name="Hamano Y."/>
        </authorList>
    </citation>
    <scope>NUCLEOTIDE SEQUENCE [LARGE SCALE GENOMIC DNA]</scope>
    <source>
        <strain evidence="7 8">NBRC 14147</strain>
    </source>
</reference>
<organism evidence="7 8">
    <name type="scientific">Streptomyces noursei</name>
    <name type="common">Streptomyces albulus</name>
    <dbReference type="NCBI Taxonomy" id="1971"/>
    <lineage>
        <taxon>Bacteria</taxon>
        <taxon>Bacillati</taxon>
        <taxon>Actinomycetota</taxon>
        <taxon>Actinomycetes</taxon>
        <taxon>Kitasatosporales</taxon>
        <taxon>Streptomycetaceae</taxon>
        <taxon>Streptomyces</taxon>
    </lineage>
</organism>
<keyword evidence="3 5" id="KW-1133">Transmembrane helix</keyword>
<keyword evidence="2 5" id="KW-0812">Transmembrane</keyword>
<gene>
    <name evidence="7" type="ORF">SALB_04265</name>
</gene>
<feature type="transmembrane region" description="Helical" evidence="5">
    <location>
        <begin position="24"/>
        <end position="48"/>
    </location>
</feature>
<dbReference type="PANTHER" id="PTHR38480">
    <property type="entry name" value="SLR0254 PROTEIN"/>
    <property type="match status" value="1"/>
</dbReference>
<feature type="domain" description="RDD" evidence="6">
    <location>
        <begin position="17"/>
        <end position="144"/>
    </location>
</feature>
<dbReference type="GO" id="GO:0016020">
    <property type="term" value="C:membrane"/>
    <property type="evidence" value="ECO:0007669"/>
    <property type="project" value="UniProtKB-SubCell"/>
</dbReference>
<comment type="caution">
    <text evidence="7">The sequence shown here is derived from an EMBL/GenBank/DDBJ whole genome shotgun (WGS) entry which is preliminary data.</text>
</comment>
<evidence type="ECO:0000259" key="6">
    <source>
        <dbReference type="Pfam" id="PF06271"/>
    </source>
</evidence>
<evidence type="ECO:0000256" key="2">
    <source>
        <dbReference type="ARBA" id="ARBA00022692"/>
    </source>
</evidence>
<protein>
    <submittedName>
        <fullName evidence="7">Membrane protein</fullName>
    </submittedName>
</protein>
<dbReference type="InterPro" id="IPR010432">
    <property type="entry name" value="RDD"/>
</dbReference>
<dbReference type="Proteomes" id="UP000288351">
    <property type="component" value="Unassembled WGS sequence"/>
</dbReference>
<evidence type="ECO:0000313" key="8">
    <source>
        <dbReference type="Proteomes" id="UP000288351"/>
    </source>
</evidence>
<comment type="subcellular location">
    <subcellularLocation>
        <location evidence="1">Membrane</location>
        <topology evidence="1">Multi-pass membrane protein</topology>
    </subcellularLocation>
</comment>
<keyword evidence="4 5" id="KW-0472">Membrane</keyword>
<feature type="transmembrane region" description="Helical" evidence="5">
    <location>
        <begin position="111"/>
        <end position="131"/>
    </location>
</feature>
<evidence type="ECO:0000256" key="3">
    <source>
        <dbReference type="ARBA" id="ARBA00022989"/>
    </source>
</evidence>
<evidence type="ECO:0000256" key="1">
    <source>
        <dbReference type="ARBA" id="ARBA00004141"/>
    </source>
</evidence>
<evidence type="ECO:0000256" key="5">
    <source>
        <dbReference type="SAM" id="Phobius"/>
    </source>
</evidence>
<feature type="transmembrane region" description="Helical" evidence="5">
    <location>
        <begin position="54"/>
        <end position="75"/>
    </location>
</feature>
<name>A0A401R1P1_STRNR</name>
<evidence type="ECO:0000256" key="4">
    <source>
        <dbReference type="ARBA" id="ARBA00023136"/>
    </source>
</evidence>
<dbReference type="AlphaFoldDB" id="A0A401R1P1"/>
<dbReference type="PANTHER" id="PTHR38480:SF1">
    <property type="entry name" value="SLR0254 PROTEIN"/>
    <property type="match status" value="1"/>
</dbReference>
<dbReference type="EMBL" id="BHXC01000006">
    <property type="protein sequence ID" value="GCB91530.1"/>
    <property type="molecule type" value="Genomic_DNA"/>
</dbReference>
<proteinExistence type="predicted"/>
<sequence length="537" mass="54419">MSQLVTGEAVVLGLRPARLASRGLAVVVDLAAAWGTYLVVTLVMVGTASSLDGAVLAAIQVATFVLVQVGIPIAVETLSHGRSLGKLICGLRVVREDGGPIRFRHALVRGAMGAVEIVMTMGVLASIASMVSARGRRLGDVFAGTLVVRERVPEAEGGGVVLPAPPPWLAGEVAGLDLSRVPDGWWLAVRQYLGRLGELDPQAAATIAGRLAGDLRGFAGAVVPAGTDPVVYLDAVVRERQERESRRAFGASGVPGVRPGADVATGPRVGLGAVPSTGLAVGGVGAGDVPAGVPAERAGGAWVAPGGAVTAGSEGGGGAPGGGVAWPAAEVPGRRVTAGRSGAAEWHRVRAARVRGTRGRRTGAASAEGRGRCVEGFEFDAGGGQDDVAGEVDGVLFAGFEVGDLVRVGDERGDVSGVWCAGQQCPGLVEGAGARTGGVKATRRTRVAPAPWAGRSSRAVAMRKAGEAPVKAWAATLPSVAWAPVGSVRTQVTPSRAAPRTCQAEACSSRRIGRPSSSRVRSTDPVCSPAVLRVWET</sequence>
<evidence type="ECO:0000313" key="7">
    <source>
        <dbReference type="EMBL" id="GCB91530.1"/>
    </source>
</evidence>
<accession>A0A401R1P1</accession>
<dbReference type="Pfam" id="PF06271">
    <property type="entry name" value="RDD"/>
    <property type="match status" value="1"/>
</dbReference>